<name>A0ABP6V8P0_9PSEU</name>
<comment type="caution">
    <text evidence="3">The sequence shown here is derived from an EMBL/GenBank/DDBJ whole genome shotgun (WGS) entry which is preliminary data.</text>
</comment>
<accession>A0ABP6V8P0</accession>
<dbReference type="EMBL" id="BAAAZN010000002">
    <property type="protein sequence ID" value="GAA3530632.1"/>
    <property type="molecule type" value="Genomic_DNA"/>
</dbReference>
<dbReference type="SUPFAM" id="SSF53474">
    <property type="entry name" value="alpha/beta-Hydrolases"/>
    <property type="match status" value="1"/>
</dbReference>
<dbReference type="Proteomes" id="UP001500689">
    <property type="component" value="Unassembled WGS sequence"/>
</dbReference>
<dbReference type="PANTHER" id="PTHR48081:SF33">
    <property type="entry name" value="KYNURENINE FORMAMIDASE"/>
    <property type="match status" value="1"/>
</dbReference>
<dbReference type="Pfam" id="PF20434">
    <property type="entry name" value="BD-FAE"/>
    <property type="match status" value="1"/>
</dbReference>
<dbReference type="InterPro" id="IPR049492">
    <property type="entry name" value="BD-FAE-like_dom"/>
</dbReference>
<proteinExistence type="predicted"/>
<evidence type="ECO:0000313" key="4">
    <source>
        <dbReference type="Proteomes" id="UP001500689"/>
    </source>
</evidence>
<dbReference type="PANTHER" id="PTHR48081">
    <property type="entry name" value="AB HYDROLASE SUPERFAMILY PROTEIN C4A8.06C"/>
    <property type="match status" value="1"/>
</dbReference>
<dbReference type="Gene3D" id="3.40.50.1820">
    <property type="entry name" value="alpha/beta hydrolase"/>
    <property type="match status" value="1"/>
</dbReference>
<organism evidence="3 4">
    <name type="scientific">Amycolatopsis ultiminotia</name>
    <dbReference type="NCBI Taxonomy" id="543629"/>
    <lineage>
        <taxon>Bacteria</taxon>
        <taxon>Bacillati</taxon>
        <taxon>Actinomycetota</taxon>
        <taxon>Actinomycetes</taxon>
        <taxon>Pseudonocardiales</taxon>
        <taxon>Pseudonocardiaceae</taxon>
        <taxon>Amycolatopsis</taxon>
    </lineage>
</organism>
<keyword evidence="4" id="KW-1185">Reference proteome</keyword>
<evidence type="ECO:0000259" key="2">
    <source>
        <dbReference type="Pfam" id="PF20434"/>
    </source>
</evidence>
<sequence>MSGGGSIDKVKPDFRTRRAAQLGLTALAVRPPRSRRTSIPVFFAGWLAGELAPQLLALTAADTVQHVVRRGLRDRGDRAGLALAALSAVGLGSVIATSARARGEVESALTEALGPDYAGRLPHPPTPQDLATPWGQIVLPFRSRDPEVVRERNIAYAPGGKRFLLDVFRPREPVHEAPVLLQIHGGAWTIGNKEEQGQPLMRHLARRGWVCVAINYPLAPAHRWPAHIVAAKRALAWIRENIASYGGDPRFVAVTGGSAGGHLAALLALSQHDPALQPGFTEADTSVQACVPHYGVYDIAATSGSEDSRYRLESLLAPRVFGPDLDPETHLDDYLAASPLNRVAEDAPPFFVIHGSHDSLVPVAEAREFVARLREKSREVVAYAELAGAQHAFDVFPSIRSAHVVRGVERFLEHTHRAWADDQELTPARAKNS</sequence>
<dbReference type="InterPro" id="IPR029058">
    <property type="entry name" value="AB_hydrolase_fold"/>
</dbReference>
<keyword evidence="1 3" id="KW-0378">Hydrolase</keyword>
<protein>
    <submittedName>
        <fullName evidence="3">Alpha/beta hydrolase</fullName>
    </submittedName>
</protein>
<dbReference type="GO" id="GO:0016787">
    <property type="term" value="F:hydrolase activity"/>
    <property type="evidence" value="ECO:0007669"/>
    <property type="project" value="UniProtKB-KW"/>
</dbReference>
<reference evidence="4" key="1">
    <citation type="journal article" date="2019" name="Int. J. Syst. Evol. Microbiol.">
        <title>The Global Catalogue of Microorganisms (GCM) 10K type strain sequencing project: providing services to taxonomists for standard genome sequencing and annotation.</title>
        <authorList>
            <consortium name="The Broad Institute Genomics Platform"/>
            <consortium name="The Broad Institute Genome Sequencing Center for Infectious Disease"/>
            <person name="Wu L."/>
            <person name="Ma J."/>
        </authorList>
    </citation>
    <scope>NUCLEOTIDE SEQUENCE [LARGE SCALE GENOMIC DNA]</scope>
    <source>
        <strain evidence="4">JCM 16898</strain>
    </source>
</reference>
<gene>
    <name evidence="3" type="ORF">GCM10022222_12050</name>
</gene>
<evidence type="ECO:0000256" key="1">
    <source>
        <dbReference type="ARBA" id="ARBA00022801"/>
    </source>
</evidence>
<feature type="domain" description="BD-FAE-like" evidence="2">
    <location>
        <begin position="165"/>
        <end position="373"/>
    </location>
</feature>
<dbReference type="InterPro" id="IPR050300">
    <property type="entry name" value="GDXG_lipolytic_enzyme"/>
</dbReference>
<evidence type="ECO:0000313" key="3">
    <source>
        <dbReference type="EMBL" id="GAA3530632.1"/>
    </source>
</evidence>